<dbReference type="STRING" id="306540.SAMN05421839_10628"/>
<dbReference type="AlphaFoldDB" id="A0A1I5MN41"/>
<name>A0A1I5MN41_9BACI</name>
<evidence type="ECO:0000313" key="3">
    <source>
        <dbReference type="Proteomes" id="UP000242243"/>
    </source>
</evidence>
<evidence type="ECO:0000313" key="1">
    <source>
        <dbReference type="EMBL" id="GEM02520.1"/>
    </source>
</evidence>
<proteinExistence type="predicted"/>
<sequence>MKLKDTKILIPQIPKEWNERLRSGHTNIWNEHSYNSELPEVRLDPPMRGLYAERFEYGWYWVCGCNKCLNNNEKYSYIVCEEHDRCVTCGTHRKDLTEIPWGTPDGFQCKSCNSIEHEERKQEALQLAKENGHDEWDCFHQDKIICPVCASEYSDDDIHQVVKHEMECDVCNTCFVVEVEYDVKYTSTLKNK</sequence>
<gene>
    <name evidence="1" type="ORF">HHA03_20520</name>
    <name evidence="2" type="ORF">SAMN05421839_10628</name>
</gene>
<evidence type="ECO:0000313" key="4">
    <source>
        <dbReference type="Proteomes" id="UP000321547"/>
    </source>
</evidence>
<dbReference type="OrthoDB" id="6627773at2"/>
<reference evidence="2 3" key="1">
    <citation type="submission" date="2016-10" db="EMBL/GenBank/DDBJ databases">
        <authorList>
            <person name="de Groot N.N."/>
        </authorList>
    </citation>
    <scope>NUCLEOTIDE SEQUENCE [LARGE SCALE GENOMIC DNA]</scope>
    <source>
        <strain evidence="2 3">DSM 17073</strain>
    </source>
</reference>
<evidence type="ECO:0000313" key="2">
    <source>
        <dbReference type="EMBL" id="SFP11022.1"/>
    </source>
</evidence>
<organism evidence="2 3">
    <name type="scientific">Halolactibacillus halophilus</name>
    <dbReference type="NCBI Taxonomy" id="306540"/>
    <lineage>
        <taxon>Bacteria</taxon>
        <taxon>Bacillati</taxon>
        <taxon>Bacillota</taxon>
        <taxon>Bacilli</taxon>
        <taxon>Bacillales</taxon>
        <taxon>Bacillaceae</taxon>
        <taxon>Halolactibacillus</taxon>
    </lineage>
</organism>
<dbReference type="Proteomes" id="UP000321547">
    <property type="component" value="Unassembled WGS sequence"/>
</dbReference>
<protein>
    <submittedName>
        <fullName evidence="2">Uncharacterized protein</fullName>
    </submittedName>
</protein>
<dbReference type="EMBL" id="FOXC01000006">
    <property type="protein sequence ID" value="SFP11022.1"/>
    <property type="molecule type" value="Genomic_DNA"/>
</dbReference>
<accession>A0A1I5MN41</accession>
<dbReference type="Proteomes" id="UP000242243">
    <property type="component" value="Unassembled WGS sequence"/>
</dbReference>
<dbReference type="EMBL" id="BJWI01000041">
    <property type="protein sequence ID" value="GEM02520.1"/>
    <property type="molecule type" value="Genomic_DNA"/>
</dbReference>
<reference evidence="1 4" key="2">
    <citation type="submission" date="2019-07" db="EMBL/GenBank/DDBJ databases">
        <title>Whole genome shotgun sequence of Halolactibacillus halophilus NBRC 100868.</title>
        <authorList>
            <person name="Hosoyama A."/>
            <person name="Uohara A."/>
            <person name="Ohji S."/>
            <person name="Ichikawa N."/>
        </authorList>
    </citation>
    <scope>NUCLEOTIDE SEQUENCE [LARGE SCALE GENOMIC DNA]</scope>
    <source>
        <strain evidence="1 4">NBRC 100868</strain>
    </source>
</reference>
<keyword evidence="4" id="KW-1185">Reference proteome</keyword>